<sequence length="73" mass="7932">MWLGLLYLPSDDGDEVILCAWEHGRERPFTVAGPLHAVPEMARVLREAAASAGTPPLLPRCDGCLQPLDLPLL</sequence>
<accession>A0A6J4SX06</accession>
<proteinExistence type="predicted"/>
<protein>
    <submittedName>
        <fullName evidence="1">Uncharacterized protein</fullName>
    </submittedName>
</protein>
<dbReference type="EMBL" id="CADCVQ010000101">
    <property type="protein sequence ID" value="CAA9507439.1"/>
    <property type="molecule type" value="Genomic_DNA"/>
</dbReference>
<evidence type="ECO:0000313" key="1">
    <source>
        <dbReference type="EMBL" id="CAA9507439.1"/>
    </source>
</evidence>
<dbReference type="AlphaFoldDB" id="A0A6J4SX06"/>
<name>A0A6J4SX06_9ACTN</name>
<gene>
    <name evidence="1" type="ORF">AVDCRST_MAG67-2520</name>
</gene>
<organism evidence="1">
    <name type="scientific">uncultured Solirubrobacteraceae bacterium</name>
    <dbReference type="NCBI Taxonomy" id="1162706"/>
    <lineage>
        <taxon>Bacteria</taxon>
        <taxon>Bacillati</taxon>
        <taxon>Actinomycetota</taxon>
        <taxon>Thermoleophilia</taxon>
        <taxon>Solirubrobacterales</taxon>
        <taxon>Solirubrobacteraceae</taxon>
        <taxon>environmental samples</taxon>
    </lineage>
</organism>
<reference evidence="1" key="1">
    <citation type="submission" date="2020-02" db="EMBL/GenBank/DDBJ databases">
        <authorList>
            <person name="Meier V. D."/>
        </authorList>
    </citation>
    <scope>NUCLEOTIDE SEQUENCE</scope>
    <source>
        <strain evidence="1">AVDCRST_MAG67</strain>
    </source>
</reference>